<evidence type="ECO:0000313" key="2">
    <source>
        <dbReference type="EMBL" id="RCW85919.1"/>
    </source>
</evidence>
<dbReference type="InterPro" id="IPR009506">
    <property type="entry name" value="YjiS-like"/>
</dbReference>
<dbReference type="EMBL" id="QPJL01000005">
    <property type="protein sequence ID" value="RCW85919.1"/>
    <property type="molecule type" value="Genomic_DNA"/>
</dbReference>
<proteinExistence type="predicted"/>
<feature type="domain" description="YjiS-like" evidence="1">
    <location>
        <begin position="28"/>
        <end position="63"/>
    </location>
</feature>
<name>A0A368Z1V1_9RHOB</name>
<comment type="caution">
    <text evidence="2">The sequence shown here is derived from an EMBL/GenBank/DDBJ whole genome shotgun (WGS) entry which is preliminary data.</text>
</comment>
<organism evidence="2 3">
    <name type="scientific">Paracoccus lutimaris</name>
    <dbReference type="NCBI Taxonomy" id="1490030"/>
    <lineage>
        <taxon>Bacteria</taxon>
        <taxon>Pseudomonadati</taxon>
        <taxon>Pseudomonadota</taxon>
        <taxon>Alphaproteobacteria</taxon>
        <taxon>Rhodobacterales</taxon>
        <taxon>Paracoccaceae</taxon>
        <taxon>Paracoccus</taxon>
    </lineage>
</organism>
<accession>A0A368Z1V1</accession>
<dbReference type="Proteomes" id="UP000253345">
    <property type="component" value="Unassembled WGS sequence"/>
</dbReference>
<gene>
    <name evidence="2" type="ORF">DFP89_105186</name>
</gene>
<sequence>MAVLVLNQGTARNEAGNGRIAKFVADARDYMARRSVYRQTLRELNDLTDRDLADLGMCRSNIRSVAYEAAWGAK</sequence>
<dbReference type="OrthoDB" id="8244198at2"/>
<evidence type="ECO:0000259" key="1">
    <source>
        <dbReference type="Pfam" id="PF06568"/>
    </source>
</evidence>
<evidence type="ECO:0000313" key="3">
    <source>
        <dbReference type="Proteomes" id="UP000253345"/>
    </source>
</evidence>
<keyword evidence="3" id="KW-1185">Reference proteome</keyword>
<reference evidence="2 3" key="1">
    <citation type="submission" date="2018-07" db="EMBL/GenBank/DDBJ databases">
        <title>Genomic Encyclopedia of Type Strains, Phase III (KMG-III): the genomes of soil and plant-associated and newly described type strains.</title>
        <authorList>
            <person name="Whitman W."/>
        </authorList>
    </citation>
    <scope>NUCLEOTIDE SEQUENCE [LARGE SCALE GENOMIC DNA]</scope>
    <source>
        <strain evidence="2 3">CECT 8525</strain>
    </source>
</reference>
<dbReference type="Pfam" id="PF06568">
    <property type="entry name" value="YjiS-like"/>
    <property type="match status" value="1"/>
</dbReference>
<protein>
    <submittedName>
        <fullName evidence="2">Uncharacterized protein YjiS (DUF1127 family)</fullName>
    </submittedName>
</protein>
<dbReference type="RefSeq" id="WP_114348714.1">
    <property type="nucleotide sequence ID" value="NZ_QPJL01000005.1"/>
</dbReference>
<dbReference type="AlphaFoldDB" id="A0A368Z1V1"/>